<feature type="region of interest" description="Disordered" evidence="1">
    <location>
        <begin position="165"/>
        <end position="185"/>
    </location>
</feature>
<proteinExistence type="predicted"/>
<dbReference type="Gene3D" id="1.10.150.280">
    <property type="entry name" value="AF1531-like domain"/>
    <property type="match status" value="1"/>
</dbReference>
<dbReference type="Proteomes" id="UP000477386">
    <property type="component" value="Unassembled WGS sequence"/>
</dbReference>
<dbReference type="PANTHER" id="PTHR21180">
    <property type="entry name" value="ENDONUCLEASE/EXONUCLEASE/PHOSPHATASE FAMILY DOMAIN-CONTAINING PROTEIN 1"/>
    <property type="match status" value="1"/>
</dbReference>
<dbReference type="InterPro" id="IPR051675">
    <property type="entry name" value="Endo/Exo/Phosphatase_dom_1"/>
</dbReference>
<evidence type="ECO:0000256" key="2">
    <source>
        <dbReference type="SAM" id="Phobius"/>
    </source>
</evidence>
<dbReference type="InterPro" id="IPR010994">
    <property type="entry name" value="RuvA_2-like"/>
</dbReference>
<comment type="caution">
    <text evidence="3">The sequence shown here is derived from an EMBL/GenBank/DDBJ whole genome shotgun (WGS) entry which is preliminary data.</text>
</comment>
<dbReference type="PANTHER" id="PTHR21180:SF32">
    <property type="entry name" value="ENDONUCLEASE_EXONUCLEASE_PHOSPHATASE FAMILY DOMAIN-CONTAINING PROTEIN 1"/>
    <property type="match status" value="1"/>
</dbReference>
<accession>A0A6M0IJV2</accession>
<dbReference type="RefSeq" id="WP_164039577.1">
    <property type="nucleotide sequence ID" value="NZ_JAAGNZ010000001.1"/>
</dbReference>
<feature type="compositionally biased region" description="Basic and acidic residues" evidence="1">
    <location>
        <begin position="165"/>
        <end position="175"/>
    </location>
</feature>
<dbReference type="EMBL" id="JAAGNZ010000001">
    <property type="protein sequence ID" value="NEU68137.1"/>
    <property type="molecule type" value="Genomic_DNA"/>
</dbReference>
<feature type="transmembrane region" description="Helical" evidence="2">
    <location>
        <begin position="21"/>
        <end position="40"/>
    </location>
</feature>
<name>A0A6M0IJV2_9BACT</name>
<dbReference type="Gene3D" id="1.10.150.310">
    <property type="entry name" value="Tex RuvX-like domain-like"/>
    <property type="match status" value="1"/>
</dbReference>
<organism evidence="3 4">
    <name type="scientific">Spirosoma agri</name>
    <dbReference type="NCBI Taxonomy" id="1987381"/>
    <lineage>
        <taxon>Bacteria</taxon>
        <taxon>Pseudomonadati</taxon>
        <taxon>Bacteroidota</taxon>
        <taxon>Cytophagia</taxon>
        <taxon>Cytophagales</taxon>
        <taxon>Cytophagaceae</taxon>
        <taxon>Spirosoma</taxon>
    </lineage>
</organism>
<evidence type="ECO:0000313" key="3">
    <source>
        <dbReference type="EMBL" id="NEU68137.1"/>
    </source>
</evidence>
<dbReference type="SUPFAM" id="SSF47781">
    <property type="entry name" value="RuvA domain 2-like"/>
    <property type="match status" value="3"/>
</dbReference>
<keyword evidence="2" id="KW-0472">Membrane</keyword>
<keyword evidence="4" id="KW-1185">Reference proteome</keyword>
<evidence type="ECO:0000256" key="1">
    <source>
        <dbReference type="SAM" id="MobiDB-lite"/>
    </source>
</evidence>
<evidence type="ECO:0000313" key="4">
    <source>
        <dbReference type="Proteomes" id="UP000477386"/>
    </source>
</evidence>
<dbReference type="Gene3D" id="1.10.150.320">
    <property type="entry name" value="Photosystem II 12 kDa extrinsic protein"/>
    <property type="match status" value="1"/>
</dbReference>
<dbReference type="AlphaFoldDB" id="A0A6M0IJV2"/>
<protein>
    <submittedName>
        <fullName evidence="3">Helix-hairpin-helix domain-containing protein</fullName>
    </submittedName>
</protein>
<gene>
    <name evidence="3" type="ORF">GK091_14690</name>
</gene>
<keyword evidence="2" id="KW-1133">Transmembrane helix</keyword>
<keyword evidence="2" id="KW-0812">Transmembrane</keyword>
<reference evidence="3 4" key="1">
    <citation type="submission" date="2020-02" db="EMBL/GenBank/DDBJ databases">
        <title>Draft genome sequence of two Spirosoma agri KCTC 52727 and Spirosoma terrae KCTC 52035.</title>
        <authorList>
            <person name="Rojas J."/>
            <person name="Ambika Manirajan B."/>
            <person name="Ratering S."/>
            <person name="Suarez C."/>
            <person name="Schnell S."/>
        </authorList>
    </citation>
    <scope>NUCLEOTIDE SEQUENCE [LARGE SCALE GENOMIC DNA]</scope>
    <source>
        <strain evidence="3 4">KCTC 52727</strain>
    </source>
</reference>
<dbReference type="Pfam" id="PF12836">
    <property type="entry name" value="HHH_3"/>
    <property type="match status" value="3"/>
</dbReference>
<sequence>MINRFQSLIRDYFGFSHRESRGFIVLLILTLLCLSIPFLYRYINSRKSADTAATSAADQRKLDSLVALMKAEEARQPAFGSTPEKDKTTAERFTEPKLFAFDPNTVSIVGWQQLGLPRWLAERIDKYRSKGGKFRKKEDLLRIYDFPPDLYEQLEPYVKLADRPSSEKFSTDRTSESVVAGKPYPSDGYKASNRPAFAERPAKPAVQPFDINTADTTQLIALKGIGSKLAGRIIKFRDALGGFVAPEQFRDIYGLDSLALEELQKFGKIQSTPRRIPINTASAEELDRHPFLTRRQAEVIVRYREQHGAYSSAESLKPIRILDAKTIEKITPYIEFWLIDAWPT</sequence>